<evidence type="ECO:0000256" key="3">
    <source>
        <dbReference type="ARBA" id="ARBA00023002"/>
    </source>
</evidence>
<dbReference type="OrthoDB" id="1560166at2759"/>
<evidence type="ECO:0000256" key="4">
    <source>
        <dbReference type="ARBA" id="ARBA00023027"/>
    </source>
</evidence>
<evidence type="ECO:0000313" key="7">
    <source>
        <dbReference type="EMBL" id="RFU28222.1"/>
    </source>
</evidence>
<dbReference type="GO" id="GO:0005829">
    <property type="term" value="C:cytosol"/>
    <property type="evidence" value="ECO:0007669"/>
    <property type="project" value="TreeGrafter"/>
</dbReference>
<keyword evidence="1 5" id="KW-0479">Metal-binding</keyword>
<dbReference type="GO" id="GO:0008270">
    <property type="term" value="F:zinc ion binding"/>
    <property type="evidence" value="ECO:0007669"/>
    <property type="project" value="InterPro"/>
</dbReference>
<comment type="similarity">
    <text evidence="5">Belongs to the zinc-containing alcohol dehydrogenase family.</text>
</comment>
<dbReference type="STRING" id="5539.A0A3E2H4R8"/>
<dbReference type="Gene3D" id="3.90.180.10">
    <property type="entry name" value="Medium-chain alcohol dehydrogenases, catalytic domain"/>
    <property type="match status" value="1"/>
</dbReference>
<dbReference type="PANTHER" id="PTHR43880">
    <property type="entry name" value="ALCOHOL DEHYDROGENASE"/>
    <property type="match status" value="1"/>
</dbReference>
<dbReference type="Gene3D" id="3.40.50.720">
    <property type="entry name" value="NAD(P)-binding Rossmann-like Domain"/>
    <property type="match status" value="1"/>
</dbReference>
<feature type="non-terminal residue" evidence="7">
    <location>
        <position position="385"/>
    </location>
</feature>
<evidence type="ECO:0000259" key="6">
    <source>
        <dbReference type="SMART" id="SM00829"/>
    </source>
</evidence>
<evidence type="ECO:0000313" key="8">
    <source>
        <dbReference type="Proteomes" id="UP000258309"/>
    </source>
</evidence>
<dbReference type="SMART" id="SM00829">
    <property type="entry name" value="PKS_ER"/>
    <property type="match status" value="1"/>
</dbReference>
<feature type="domain" description="Enoyl reductase (ER)" evidence="6">
    <location>
        <begin position="17"/>
        <end position="380"/>
    </location>
</feature>
<gene>
    <name evidence="7" type="ORF">B7463_g8101</name>
</gene>
<proteinExistence type="inferred from homology"/>
<keyword evidence="8" id="KW-1185">Reference proteome</keyword>
<accession>A0A3E2H4R8</accession>
<dbReference type="InterPro" id="IPR020843">
    <property type="entry name" value="ER"/>
</dbReference>
<dbReference type="InterPro" id="IPR013154">
    <property type="entry name" value="ADH-like_N"/>
</dbReference>
<feature type="non-terminal residue" evidence="7">
    <location>
        <position position="1"/>
    </location>
</feature>
<dbReference type="SUPFAM" id="SSF50129">
    <property type="entry name" value="GroES-like"/>
    <property type="match status" value="1"/>
</dbReference>
<dbReference type="GO" id="GO:0046294">
    <property type="term" value="P:formaldehyde catabolic process"/>
    <property type="evidence" value="ECO:0007669"/>
    <property type="project" value="TreeGrafter"/>
</dbReference>
<dbReference type="InterPro" id="IPR002328">
    <property type="entry name" value="ADH_Zn_CS"/>
</dbReference>
<comment type="cofactor">
    <cofactor evidence="5">
        <name>Zn(2+)</name>
        <dbReference type="ChEBI" id="CHEBI:29105"/>
    </cofactor>
</comment>
<sequence length="385" mass="41016">MKQFKMSALNDNKNTNGTATALVVSTPGGPFEVQKVELKDLRPDEIIVRMVATGVCHTDFSSTNGTIPVPTPVIVGHEGSGVVEKVGSEVKHLAEGDHVLLSYPACTTCGPCLKGNPAYCVHGVRMSFGGCRLDGSVPFSKDGKDIHSFFNQSSFAHRSIVNQVCAVKIDKSLPLDILCLLGCGIQTGAGTILNVLKPGIGSSVVVYGVGSVGLAGIMAASKFTPATKIIAVDINDKKLAFAEELGATHTINSRDQDVVKFIRDLTNGEGANCAYDTTGVIKVVHDMIEASAQNAVVASVGSAPQGSKVQIELPEWIGRGMHFTGSCQGSSVPQLFIPALIEFWKQGRFPVDRLIKRYHYTEINKAKDDLHHGDCVKGVLLWDSI</sequence>
<dbReference type="OMA" id="WYTGICH"/>
<keyword evidence="2 5" id="KW-0862">Zinc</keyword>
<protein>
    <recommendedName>
        <fullName evidence="6">Enoyl reductase (ER) domain-containing protein</fullName>
    </recommendedName>
</protein>
<evidence type="ECO:0000256" key="2">
    <source>
        <dbReference type="ARBA" id="ARBA00022833"/>
    </source>
</evidence>
<organism evidence="7 8">
    <name type="scientific">Scytalidium lignicola</name>
    <name type="common">Hyphomycete</name>
    <dbReference type="NCBI Taxonomy" id="5539"/>
    <lineage>
        <taxon>Eukaryota</taxon>
        <taxon>Fungi</taxon>
        <taxon>Dikarya</taxon>
        <taxon>Ascomycota</taxon>
        <taxon>Pezizomycotina</taxon>
        <taxon>Leotiomycetes</taxon>
        <taxon>Leotiomycetes incertae sedis</taxon>
        <taxon>Scytalidium</taxon>
    </lineage>
</organism>
<dbReference type="EMBL" id="NCSJ02000171">
    <property type="protein sequence ID" value="RFU28222.1"/>
    <property type="molecule type" value="Genomic_DNA"/>
</dbReference>
<dbReference type="AlphaFoldDB" id="A0A3E2H4R8"/>
<dbReference type="CDD" id="cd08278">
    <property type="entry name" value="benzyl_alcohol_DH"/>
    <property type="match status" value="1"/>
</dbReference>
<dbReference type="PROSITE" id="PS00059">
    <property type="entry name" value="ADH_ZINC"/>
    <property type="match status" value="1"/>
</dbReference>
<dbReference type="InterPro" id="IPR011032">
    <property type="entry name" value="GroES-like_sf"/>
</dbReference>
<dbReference type="SUPFAM" id="SSF51735">
    <property type="entry name" value="NAD(P)-binding Rossmann-fold domains"/>
    <property type="match status" value="1"/>
</dbReference>
<name>A0A3E2H4R8_SCYLI</name>
<dbReference type="Proteomes" id="UP000258309">
    <property type="component" value="Unassembled WGS sequence"/>
</dbReference>
<keyword evidence="3" id="KW-0560">Oxidoreductase</keyword>
<evidence type="ECO:0000256" key="5">
    <source>
        <dbReference type="RuleBase" id="RU361277"/>
    </source>
</evidence>
<dbReference type="GO" id="GO:0051903">
    <property type="term" value="F:S-(hydroxymethyl)glutathione dehydrogenase [NAD(P)+] activity"/>
    <property type="evidence" value="ECO:0007669"/>
    <property type="project" value="TreeGrafter"/>
</dbReference>
<dbReference type="InterPro" id="IPR036291">
    <property type="entry name" value="NAD(P)-bd_dom_sf"/>
</dbReference>
<keyword evidence="4" id="KW-0520">NAD</keyword>
<dbReference type="Pfam" id="PF00107">
    <property type="entry name" value="ADH_zinc_N"/>
    <property type="match status" value="1"/>
</dbReference>
<dbReference type="PANTHER" id="PTHR43880:SF12">
    <property type="entry name" value="ALCOHOL DEHYDROGENASE CLASS-3"/>
    <property type="match status" value="1"/>
</dbReference>
<comment type="caution">
    <text evidence="7">The sequence shown here is derived from an EMBL/GenBank/DDBJ whole genome shotgun (WGS) entry which is preliminary data.</text>
</comment>
<evidence type="ECO:0000256" key="1">
    <source>
        <dbReference type="ARBA" id="ARBA00022723"/>
    </source>
</evidence>
<reference evidence="7 8" key="1">
    <citation type="submission" date="2018-05" db="EMBL/GenBank/DDBJ databases">
        <title>Draft genome sequence of Scytalidium lignicola DSM 105466, a ubiquitous saprotrophic fungus.</title>
        <authorList>
            <person name="Buettner E."/>
            <person name="Gebauer A.M."/>
            <person name="Hofrichter M."/>
            <person name="Liers C."/>
            <person name="Kellner H."/>
        </authorList>
    </citation>
    <scope>NUCLEOTIDE SEQUENCE [LARGE SCALE GENOMIC DNA]</scope>
    <source>
        <strain evidence="7 8">DSM 105466</strain>
    </source>
</reference>
<dbReference type="InterPro" id="IPR013149">
    <property type="entry name" value="ADH-like_C"/>
</dbReference>
<dbReference type="Pfam" id="PF08240">
    <property type="entry name" value="ADH_N"/>
    <property type="match status" value="1"/>
</dbReference>